<dbReference type="AlphaFoldDB" id="A0A258HHB3"/>
<evidence type="ECO:0000313" key="5">
    <source>
        <dbReference type="EMBL" id="OYX55718.1"/>
    </source>
</evidence>
<dbReference type="Proteomes" id="UP000216147">
    <property type="component" value="Unassembled WGS sequence"/>
</dbReference>
<evidence type="ECO:0000259" key="4">
    <source>
        <dbReference type="PROSITE" id="PS50914"/>
    </source>
</evidence>
<dbReference type="Pfam" id="PF13629">
    <property type="entry name" value="T2SS-T3SS_pil_N"/>
    <property type="match status" value="1"/>
</dbReference>
<sequence length="550" mass="56511">MTASVNRFVALACAALVAAGAAAPATAQTYGARQTVAAGSGPQLVNLPRGTSFAVDLPADARDVIVSNPAVAEANVHSPRRITVIGIAPGETDAVFLDAAGRQILTLRVRVDAGTSALQDTLSRIAPGAQVHAEAVNDSIILTGMVTSTAEAERIVSVARAFVSAPEKVLNMLSVAGSDQVTLKVRVVEVQRNAIKQLGLATNVVYNDGNSSIGFGRGNTWGANGNYLGGNGLCYGENNARTTNYDNQVQTGSNTSNGTTTTTTNGTTNINQVQGGMEGEPGPYTLVGTAVTGAITSTLGSTVTNAITGLAQTLYSTVTGTNTQNCLEAFERVGLVRTLAEPNLTAVNGESASFLAGGEFPVPIGRDRDGNLTIEYKPYGVSLAFRPIVLSGGNISLQVSMEVSELSSTGGLTIGAGTVSAISLPGLGVRRSATTVELPSGGSMMIAGLLQESTRQTVDSLPGVTNLPVLGSLFRSRDYLSGETELVMIVEPYIVSPTSPGRMQTPADGLRIANDAQTIFFGQLNQAYGSPAPTASPSAGWQGPVGYVIE</sequence>
<feature type="signal peptide" evidence="3">
    <location>
        <begin position="1"/>
        <end position="27"/>
    </location>
</feature>
<feature type="compositionally biased region" description="Low complexity" evidence="2">
    <location>
        <begin position="251"/>
        <end position="267"/>
    </location>
</feature>
<dbReference type="Pfam" id="PF00263">
    <property type="entry name" value="Secretin"/>
    <property type="match status" value="1"/>
</dbReference>
<dbReference type="InterPro" id="IPR007055">
    <property type="entry name" value="BON_dom"/>
</dbReference>
<feature type="chain" id="PRO_5013305378" evidence="3">
    <location>
        <begin position="28"/>
        <end position="550"/>
    </location>
</feature>
<dbReference type="InterPro" id="IPR032789">
    <property type="entry name" value="T2SS-T3SS_pil_N"/>
</dbReference>
<feature type="domain" description="BON" evidence="4">
    <location>
        <begin position="107"/>
        <end position="177"/>
    </location>
</feature>
<evidence type="ECO:0000256" key="1">
    <source>
        <dbReference type="RuleBase" id="RU004003"/>
    </source>
</evidence>
<dbReference type="InterPro" id="IPR004846">
    <property type="entry name" value="T2SS/T3SS_dom"/>
</dbReference>
<accession>A0A258HHB3</accession>
<dbReference type="GO" id="GO:0015627">
    <property type="term" value="C:type II protein secretion system complex"/>
    <property type="evidence" value="ECO:0007669"/>
    <property type="project" value="TreeGrafter"/>
</dbReference>
<evidence type="ECO:0000256" key="3">
    <source>
        <dbReference type="SAM" id="SignalP"/>
    </source>
</evidence>
<evidence type="ECO:0000256" key="2">
    <source>
        <dbReference type="SAM" id="MobiDB-lite"/>
    </source>
</evidence>
<proteinExistence type="inferred from homology"/>
<name>A0A258HHB3_9CAUL</name>
<keyword evidence="3" id="KW-0732">Signal</keyword>
<evidence type="ECO:0000313" key="6">
    <source>
        <dbReference type="Proteomes" id="UP000216147"/>
    </source>
</evidence>
<gene>
    <name evidence="5" type="ORF">B7Y86_12245</name>
</gene>
<dbReference type="InterPro" id="IPR050810">
    <property type="entry name" value="Bact_Secretion_Sys_Channel"/>
</dbReference>
<organism evidence="5 6">
    <name type="scientific">Brevundimonas subvibrioides</name>
    <dbReference type="NCBI Taxonomy" id="74313"/>
    <lineage>
        <taxon>Bacteria</taxon>
        <taxon>Pseudomonadati</taxon>
        <taxon>Pseudomonadota</taxon>
        <taxon>Alphaproteobacteria</taxon>
        <taxon>Caulobacterales</taxon>
        <taxon>Caulobacteraceae</taxon>
        <taxon>Brevundimonas</taxon>
    </lineage>
</organism>
<feature type="region of interest" description="Disordered" evidence="2">
    <location>
        <begin position="247"/>
        <end position="267"/>
    </location>
</feature>
<dbReference type="PANTHER" id="PTHR30332:SF17">
    <property type="entry name" value="TYPE IV PILIATION SYSTEM PROTEIN DR_0774-RELATED"/>
    <property type="match status" value="1"/>
</dbReference>
<dbReference type="EMBL" id="NCEQ01000012">
    <property type="protein sequence ID" value="OYX55718.1"/>
    <property type="molecule type" value="Genomic_DNA"/>
</dbReference>
<reference evidence="5 6" key="1">
    <citation type="submission" date="2017-03" db="EMBL/GenBank/DDBJ databases">
        <title>Lifting the veil on microbial sulfur biogeochemistry in mining wastewaters.</title>
        <authorList>
            <person name="Kantor R.S."/>
            <person name="Colenbrander Nelson T."/>
            <person name="Marshall S."/>
            <person name="Bennett D."/>
            <person name="Apte S."/>
            <person name="Camacho D."/>
            <person name="Thomas B.C."/>
            <person name="Warren L.A."/>
            <person name="Banfield J.F."/>
        </authorList>
    </citation>
    <scope>NUCLEOTIDE SEQUENCE [LARGE SCALE GENOMIC DNA]</scope>
    <source>
        <strain evidence="5">32-68-21</strain>
    </source>
</reference>
<dbReference type="PROSITE" id="PS50914">
    <property type="entry name" value="BON"/>
    <property type="match status" value="1"/>
</dbReference>
<protein>
    <submittedName>
        <fullName evidence="5">Pilus assembly protein CpaC</fullName>
    </submittedName>
</protein>
<dbReference type="PANTHER" id="PTHR30332">
    <property type="entry name" value="PROBABLE GENERAL SECRETION PATHWAY PROTEIN D"/>
    <property type="match status" value="1"/>
</dbReference>
<comment type="caution">
    <text evidence="5">The sequence shown here is derived from an EMBL/GenBank/DDBJ whole genome shotgun (WGS) entry which is preliminary data.</text>
</comment>
<comment type="similarity">
    <text evidence="1">Belongs to the bacterial secretin family.</text>
</comment>
<dbReference type="GO" id="GO:0009306">
    <property type="term" value="P:protein secretion"/>
    <property type="evidence" value="ECO:0007669"/>
    <property type="project" value="InterPro"/>
</dbReference>